<proteinExistence type="predicted"/>
<reference evidence="1 2" key="1">
    <citation type="submission" date="2020-06" db="EMBL/GenBank/DDBJ databases">
        <authorList>
            <person name="Li R."/>
            <person name="Bekaert M."/>
        </authorList>
    </citation>
    <scope>NUCLEOTIDE SEQUENCE [LARGE SCALE GENOMIC DNA]</scope>
    <source>
        <strain evidence="2">wild</strain>
    </source>
</reference>
<organism evidence="1 2">
    <name type="scientific">Mytilus coruscus</name>
    <name type="common">Sea mussel</name>
    <dbReference type="NCBI Taxonomy" id="42192"/>
    <lineage>
        <taxon>Eukaryota</taxon>
        <taxon>Metazoa</taxon>
        <taxon>Spiralia</taxon>
        <taxon>Lophotrochozoa</taxon>
        <taxon>Mollusca</taxon>
        <taxon>Bivalvia</taxon>
        <taxon>Autobranchia</taxon>
        <taxon>Pteriomorphia</taxon>
        <taxon>Mytilida</taxon>
        <taxon>Mytiloidea</taxon>
        <taxon>Mytilidae</taxon>
        <taxon>Mytilinae</taxon>
        <taxon>Mytilus</taxon>
    </lineage>
</organism>
<protein>
    <submittedName>
        <fullName evidence="1">Uncharacterized protein</fullName>
    </submittedName>
</protein>
<dbReference type="AlphaFoldDB" id="A0A6J8BVV8"/>
<accession>A0A6J8BVV8</accession>
<keyword evidence="2" id="KW-1185">Reference proteome</keyword>
<dbReference type="Gene3D" id="2.120.10.30">
    <property type="entry name" value="TolB, C-terminal domain"/>
    <property type="match status" value="1"/>
</dbReference>
<dbReference type="InterPro" id="IPR011042">
    <property type="entry name" value="6-blade_b-propeller_TolB-like"/>
</dbReference>
<dbReference type="EMBL" id="CACVKT020003999">
    <property type="protein sequence ID" value="CAC5387381.1"/>
    <property type="molecule type" value="Genomic_DNA"/>
</dbReference>
<evidence type="ECO:0000313" key="2">
    <source>
        <dbReference type="Proteomes" id="UP000507470"/>
    </source>
</evidence>
<evidence type="ECO:0000313" key="1">
    <source>
        <dbReference type="EMBL" id="CAC5387381.1"/>
    </source>
</evidence>
<gene>
    <name evidence="1" type="ORF">MCOR_22721</name>
</gene>
<dbReference type="SUPFAM" id="SSF101898">
    <property type="entry name" value="NHL repeat"/>
    <property type="match status" value="1"/>
</dbReference>
<sequence>MKNNTVEKKVKFENDCFGISYQDSKLFIITGVIVIIDIEGKVLKTFYFDCGIYLETTKDRIYFTTKRGHTVNCVSMAGEEIWVHKEELIVKPNGITVDDHQNVFVVDPKSKSLTVIQPDGRYSKTILTKTSDLNRASALYFNKEKQILLLCTGLGYAAIYNFT</sequence>
<dbReference type="Proteomes" id="UP000507470">
    <property type="component" value="Unassembled WGS sequence"/>
</dbReference>
<name>A0A6J8BVV8_MYTCO</name>